<reference evidence="1 2" key="1">
    <citation type="submission" date="2024-09" db="EMBL/GenBank/DDBJ databases">
        <authorList>
            <person name="Sun Q."/>
            <person name="Mori K."/>
        </authorList>
    </citation>
    <scope>NUCLEOTIDE SEQUENCE [LARGE SCALE GENOMIC DNA]</scope>
    <source>
        <strain evidence="1 2">NCAIM B.02340</strain>
    </source>
</reference>
<organism evidence="1 2">
    <name type="scientific">Thermus composti</name>
    <dbReference type="NCBI Taxonomy" id="532059"/>
    <lineage>
        <taxon>Bacteria</taxon>
        <taxon>Thermotogati</taxon>
        <taxon>Deinococcota</taxon>
        <taxon>Deinococci</taxon>
        <taxon>Thermales</taxon>
        <taxon>Thermaceae</taxon>
        <taxon>Thermus</taxon>
    </lineage>
</organism>
<sequence length="452" mass="47827">MKKWIVYGLLGLLSLGSLGQAQGVRSLGMGGVTLPGPGSAWANPAYASFPNTFEREGFRVPLGLLRLLPLFPDTSPFLYFADPEAFRQGFDLLSFYDQLTHLDSFLINPARSPDEVVFRVSAGGLSITDGQGRSLVPTFQVGNNPGKPTSLVPSPYIPLTLDLGPGLRLSFGPFLGTQGLWVQPSPELQRALEGDLEACKTTTPSPCALTGQGAFAQGLSLALDFSTPVGEVPGLGKVYVGTRGEGFYGLGYLEAQTSARPVFDGDGNLTGASYQVRYFLSYPEFLESNLGLGGGGQGYGFRVDLGAAVEGESWAFGVGVRNLLGLSEWRGVEVTLEDGEETGRQPATRRGEIFAPEFFMNGAYRLPPEVAPLLLAADLRFGAVAPAGHLGLEYYGLEPTILRAGLGYEGGFRLGVGAGWNLESFSLDLALTTHEAPLVGGPVFGLALAVGF</sequence>
<dbReference type="RefSeq" id="WP_188847644.1">
    <property type="nucleotide sequence ID" value="NZ_BMPJ01000017.1"/>
</dbReference>
<dbReference type="Proteomes" id="UP001589830">
    <property type="component" value="Unassembled WGS sequence"/>
</dbReference>
<evidence type="ECO:0000313" key="1">
    <source>
        <dbReference type="EMBL" id="MFC0595408.1"/>
    </source>
</evidence>
<gene>
    <name evidence="1" type="ORF">ACFFFP_04405</name>
</gene>
<evidence type="ECO:0008006" key="3">
    <source>
        <dbReference type="Google" id="ProtNLM"/>
    </source>
</evidence>
<comment type="caution">
    <text evidence="1">The sequence shown here is derived from an EMBL/GenBank/DDBJ whole genome shotgun (WGS) entry which is preliminary data.</text>
</comment>
<proteinExistence type="predicted"/>
<keyword evidence="2" id="KW-1185">Reference proteome</keyword>
<dbReference type="EMBL" id="JBHLTW010000015">
    <property type="protein sequence ID" value="MFC0595408.1"/>
    <property type="molecule type" value="Genomic_DNA"/>
</dbReference>
<name>A0ABV6Q2M3_9DEIN</name>
<accession>A0ABV6Q2M3</accession>
<evidence type="ECO:0000313" key="2">
    <source>
        <dbReference type="Proteomes" id="UP001589830"/>
    </source>
</evidence>
<protein>
    <recommendedName>
        <fullName evidence="3">DUF5723 domain-containing protein</fullName>
    </recommendedName>
</protein>